<accession>A0A9N8VRD0</accession>
<evidence type="ECO:0000256" key="1">
    <source>
        <dbReference type="SAM" id="MobiDB-lite"/>
    </source>
</evidence>
<feature type="region of interest" description="Disordered" evidence="1">
    <location>
        <begin position="1"/>
        <end position="41"/>
    </location>
</feature>
<sequence length="115" mass="12463">MSNLCHLDTERESKAVKQENEGCTSETTPVVNVKTDGSDQENLTVEETKADEISNTHEVKRELTNSEKTSETNCSREEHEKMHTSRLGNVAKLVGAHVSATGGVHNAIANSLSIG</sequence>
<keyword evidence="3" id="KW-1185">Reference proteome</keyword>
<evidence type="ECO:0000313" key="2">
    <source>
        <dbReference type="EMBL" id="CAG8458756.1"/>
    </source>
</evidence>
<organism evidence="2 3">
    <name type="scientific">Acaulospora morrowiae</name>
    <dbReference type="NCBI Taxonomy" id="94023"/>
    <lineage>
        <taxon>Eukaryota</taxon>
        <taxon>Fungi</taxon>
        <taxon>Fungi incertae sedis</taxon>
        <taxon>Mucoromycota</taxon>
        <taxon>Glomeromycotina</taxon>
        <taxon>Glomeromycetes</taxon>
        <taxon>Diversisporales</taxon>
        <taxon>Acaulosporaceae</taxon>
        <taxon>Acaulospora</taxon>
    </lineage>
</organism>
<feature type="region of interest" description="Disordered" evidence="1">
    <location>
        <begin position="56"/>
        <end position="82"/>
    </location>
</feature>
<gene>
    <name evidence="2" type="ORF">AMORRO_LOCUS1289</name>
</gene>
<comment type="caution">
    <text evidence="2">The sequence shown here is derived from an EMBL/GenBank/DDBJ whole genome shotgun (WGS) entry which is preliminary data.</text>
</comment>
<feature type="compositionally biased region" description="Basic and acidic residues" evidence="1">
    <location>
        <begin position="7"/>
        <end position="20"/>
    </location>
</feature>
<name>A0A9N8VRD0_9GLOM</name>
<protein>
    <submittedName>
        <fullName evidence="2">16102_t:CDS:1</fullName>
    </submittedName>
</protein>
<reference evidence="2" key="1">
    <citation type="submission" date="2021-06" db="EMBL/GenBank/DDBJ databases">
        <authorList>
            <person name="Kallberg Y."/>
            <person name="Tangrot J."/>
            <person name="Rosling A."/>
        </authorList>
    </citation>
    <scope>NUCLEOTIDE SEQUENCE</scope>
    <source>
        <strain evidence="2">CL551</strain>
    </source>
</reference>
<dbReference type="AlphaFoldDB" id="A0A9N8VRD0"/>
<feature type="compositionally biased region" description="Polar residues" evidence="1">
    <location>
        <begin position="21"/>
        <end position="30"/>
    </location>
</feature>
<proteinExistence type="predicted"/>
<dbReference type="OrthoDB" id="7663182at2759"/>
<dbReference type="EMBL" id="CAJVPV010000479">
    <property type="protein sequence ID" value="CAG8458756.1"/>
    <property type="molecule type" value="Genomic_DNA"/>
</dbReference>
<evidence type="ECO:0000313" key="3">
    <source>
        <dbReference type="Proteomes" id="UP000789342"/>
    </source>
</evidence>
<dbReference type="Proteomes" id="UP000789342">
    <property type="component" value="Unassembled WGS sequence"/>
</dbReference>